<evidence type="ECO:0000256" key="1">
    <source>
        <dbReference type="SAM" id="MobiDB-lite"/>
    </source>
</evidence>
<name>A0A484BAN9_DRONA</name>
<dbReference type="EMBL" id="LSRL02000069">
    <property type="protein sequence ID" value="TDG45863.1"/>
    <property type="molecule type" value="Genomic_DNA"/>
</dbReference>
<dbReference type="AlphaFoldDB" id="A0A484BAN9"/>
<evidence type="ECO:0000313" key="3">
    <source>
        <dbReference type="Proteomes" id="UP000295192"/>
    </source>
</evidence>
<organism evidence="2 3">
    <name type="scientific">Drosophila navojoa</name>
    <name type="common">Fruit fly</name>
    <dbReference type="NCBI Taxonomy" id="7232"/>
    <lineage>
        <taxon>Eukaryota</taxon>
        <taxon>Metazoa</taxon>
        <taxon>Ecdysozoa</taxon>
        <taxon>Arthropoda</taxon>
        <taxon>Hexapoda</taxon>
        <taxon>Insecta</taxon>
        <taxon>Pterygota</taxon>
        <taxon>Neoptera</taxon>
        <taxon>Endopterygota</taxon>
        <taxon>Diptera</taxon>
        <taxon>Brachycera</taxon>
        <taxon>Muscomorpha</taxon>
        <taxon>Ephydroidea</taxon>
        <taxon>Drosophilidae</taxon>
        <taxon>Drosophila</taxon>
    </lineage>
</organism>
<reference evidence="2 3" key="1">
    <citation type="journal article" date="2019" name="J. Hered.">
        <title>An Improved Genome Assembly for Drosophila navojoa, the Basal Species in the mojavensis Cluster.</title>
        <authorList>
            <person name="Vanderlinde T."/>
            <person name="Dupim E.G."/>
            <person name="Nazario-Yepiz N.O."/>
            <person name="Carvalho A.B."/>
        </authorList>
    </citation>
    <scope>NUCLEOTIDE SEQUENCE [LARGE SCALE GENOMIC DNA]</scope>
    <source>
        <strain evidence="2">Navoj_Jal97</strain>
        <tissue evidence="2">Whole organism</tissue>
    </source>
</reference>
<protein>
    <submittedName>
        <fullName evidence="2">Uncharacterized protein</fullName>
    </submittedName>
</protein>
<proteinExistence type="predicted"/>
<keyword evidence="3" id="KW-1185">Reference proteome</keyword>
<sequence>MRTDAASMSSSSTTNTNSTSTTTTTTRTTFTDSRQPHRTKRLAQLLIGGILCMTIGGPPPSPANDPAALKRSRLAPHSAAPLAIESWWGQKKN</sequence>
<gene>
    <name evidence="2" type="ORF">AWZ03_007718</name>
</gene>
<evidence type="ECO:0000313" key="2">
    <source>
        <dbReference type="EMBL" id="TDG45863.1"/>
    </source>
</evidence>
<feature type="region of interest" description="Disordered" evidence="1">
    <location>
        <begin position="57"/>
        <end position="93"/>
    </location>
</feature>
<feature type="region of interest" description="Disordered" evidence="1">
    <location>
        <begin position="1"/>
        <end position="38"/>
    </location>
</feature>
<feature type="compositionally biased region" description="Low complexity" evidence="1">
    <location>
        <begin position="1"/>
        <end position="33"/>
    </location>
</feature>
<comment type="caution">
    <text evidence="2">The sequence shown here is derived from an EMBL/GenBank/DDBJ whole genome shotgun (WGS) entry which is preliminary data.</text>
</comment>
<accession>A0A484BAN9</accession>
<dbReference type="Proteomes" id="UP000295192">
    <property type="component" value="Unassembled WGS sequence"/>
</dbReference>